<proteinExistence type="predicted"/>
<keyword evidence="1" id="KW-0812">Transmembrane</keyword>
<reference evidence="2" key="1">
    <citation type="journal article" date="2014" name="Front. Microbiol.">
        <title>High frequency of phylogenetically diverse reductive dehalogenase-homologous genes in deep subseafloor sedimentary metagenomes.</title>
        <authorList>
            <person name="Kawai M."/>
            <person name="Futagami T."/>
            <person name="Toyoda A."/>
            <person name="Takaki Y."/>
            <person name="Nishi S."/>
            <person name="Hori S."/>
            <person name="Arai W."/>
            <person name="Tsubouchi T."/>
            <person name="Morono Y."/>
            <person name="Uchiyama I."/>
            <person name="Ito T."/>
            <person name="Fujiyama A."/>
            <person name="Inagaki F."/>
            <person name="Takami H."/>
        </authorList>
    </citation>
    <scope>NUCLEOTIDE SEQUENCE</scope>
    <source>
        <strain evidence="2">Expedition CK06-06</strain>
    </source>
</reference>
<organism evidence="2">
    <name type="scientific">marine sediment metagenome</name>
    <dbReference type="NCBI Taxonomy" id="412755"/>
    <lineage>
        <taxon>unclassified sequences</taxon>
        <taxon>metagenomes</taxon>
        <taxon>ecological metagenomes</taxon>
    </lineage>
</organism>
<dbReference type="Pfam" id="PF25680">
    <property type="entry name" value="Mom"/>
    <property type="match status" value="1"/>
</dbReference>
<protein>
    <submittedName>
        <fullName evidence="2">Uncharacterized protein</fullName>
    </submittedName>
</protein>
<feature type="non-terminal residue" evidence="2">
    <location>
        <position position="275"/>
    </location>
</feature>
<keyword evidence="1" id="KW-0472">Membrane</keyword>
<dbReference type="InterPro" id="IPR057895">
    <property type="entry name" value="Mom"/>
</dbReference>
<evidence type="ECO:0000313" key="2">
    <source>
        <dbReference type="EMBL" id="GAG54985.1"/>
    </source>
</evidence>
<gene>
    <name evidence="2" type="ORF">S01H4_16453</name>
</gene>
<name>X0YGI9_9ZZZZ</name>
<accession>X0YGI9</accession>
<evidence type="ECO:0000256" key="1">
    <source>
        <dbReference type="SAM" id="Phobius"/>
    </source>
</evidence>
<dbReference type="AlphaFoldDB" id="X0YGI9"/>
<keyword evidence="1" id="KW-1133">Transmembrane helix</keyword>
<comment type="caution">
    <text evidence="2">The sequence shown here is derived from an EMBL/GenBank/DDBJ whole genome shotgun (WGS) entry which is preliminary data.</text>
</comment>
<feature type="transmembrane region" description="Helical" evidence="1">
    <location>
        <begin position="67"/>
        <end position="87"/>
    </location>
</feature>
<sequence>MKAYQRIIRETKKKPDIILADDAIKDAYVQPILKEEAEKIILNYEWLGNMGNTRHYYGIFFKQGRKILLAGVTCFGVPGATMGYIHYVGKRYAKRGIQLSRGACVPWAHRHTASKLISQSLKQIQQRDYKYVVAFSDPEAGEIGTVYQATNWHYTGRSMPSTSLYIKDRNEKILDTRDVYRYFRPRGIDMDVILNSDNMEDYLDMDQKNSRVGVNKLQEVIAQRGNLILKTGVPKHRYIFLLGSKKDKKHMMKTLCNKIQQYPKRDDYSEDLQYI</sequence>
<dbReference type="EMBL" id="BART01007217">
    <property type="protein sequence ID" value="GAG54985.1"/>
    <property type="molecule type" value="Genomic_DNA"/>
</dbReference>